<evidence type="ECO:0000259" key="1">
    <source>
        <dbReference type="Pfam" id="PF13472"/>
    </source>
</evidence>
<dbReference type="SUPFAM" id="SSF52266">
    <property type="entry name" value="SGNH hydrolase"/>
    <property type="match status" value="1"/>
</dbReference>
<reference evidence="3" key="1">
    <citation type="journal article" date="2019" name="Int. J. Syst. Evol. Microbiol.">
        <title>The Global Catalogue of Microorganisms (GCM) 10K type strain sequencing project: providing services to taxonomists for standard genome sequencing and annotation.</title>
        <authorList>
            <consortium name="The Broad Institute Genomics Platform"/>
            <consortium name="The Broad Institute Genome Sequencing Center for Infectious Disease"/>
            <person name="Wu L."/>
            <person name="Ma J."/>
        </authorList>
    </citation>
    <scope>NUCLEOTIDE SEQUENCE [LARGE SCALE GENOMIC DNA]</scope>
    <source>
        <strain evidence="3">CCUG 55131</strain>
    </source>
</reference>
<comment type="caution">
    <text evidence="2">The sequence shown here is derived from an EMBL/GenBank/DDBJ whole genome shotgun (WGS) entry which is preliminary data.</text>
</comment>
<gene>
    <name evidence="2" type="ORF">ACFSM0_13735</name>
</gene>
<dbReference type="EMBL" id="JBHUIX010000013">
    <property type="protein sequence ID" value="MFD2175153.1"/>
    <property type="molecule type" value="Genomic_DNA"/>
</dbReference>
<dbReference type="CDD" id="cd00229">
    <property type="entry name" value="SGNH_hydrolase"/>
    <property type="match status" value="1"/>
</dbReference>
<name>A0ABW5ACW5_9RHOB</name>
<proteinExistence type="predicted"/>
<dbReference type="Gene3D" id="3.40.50.1110">
    <property type="entry name" value="SGNH hydrolase"/>
    <property type="match status" value="1"/>
</dbReference>
<dbReference type="Proteomes" id="UP001597413">
    <property type="component" value="Unassembled WGS sequence"/>
</dbReference>
<feature type="domain" description="SGNH hydrolase-type esterase" evidence="1">
    <location>
        <begin position="30"/>
        <end position="212"/>
    </location>
</feature>
<evidence type="ECO:0000313" key="2">
    <source>
        <dbReference type="EMBL" id="MFD2175153.1"/>
    </source>
</evidence>
<dbReference type="GO" id="GO:0016787">
    <property type="term" value="F:hydrolase activity"/>
    <property type="evidence" value="ECO:0007669"/>
    <property type="project" value="UniProtKB-KW"/>
</dbReference>
<dbReference type="Pfam" id="PF13472">
    <property type="entry name" value="Lipase_GDSL_2"/>
    <property type="match status" value="1"/>
</dbReference>
<accession>A0ABW5ACW5</accession>
<evidence type="ECO:0000313" key="3">
    <source>
        <dbReference type="Proteomes" id="UP001597413"/>
    </source>
</evidence>
<dbReference type="InterPro" id="IPR036514">
    <property type="entry name" value="SGNH_hydro_sf"/>
</dbReference>
<sequence>MMRMRGLVLGLLFGLLGGAPGAGRADVLVMGDSLLAVNGLQGAAVADVLRRLLPAETVRDRAVPGASFLYPLPLTGALGLSIPKQYVPGRWDWVVLNGGGNDVMWRCGCGPCRRVMDRLIRRDGAGGAIVTEVRKLRATGARVLFVGYLRSNGFQSPIEACAATGDEIDRRLARMAAADPGVRFLSLADLVPAGDTSYFALDRIHPSPKGSAAIAARIAAVIVAVIAP</sequence>
<protein>
    <submittedName>
        <fullName evidence="2">SGNH/GDSL hydrolase family protein</fullName>
    </submittedName>
</protein>
<dbReference type="InterPro" id="IPR013830">
    <property type="entry name" value="SGNH_hydro"/>
</dbReference>
<keyword evidence="3" id="KW-1185">Reference proteome</keyword>
<keyword evidence="2" id="KW-0378">Hydrolase</keyword>
<organism evidence="2 3">
    <name type="scientific">Rhodobacter lacus</name>
    <dbReference type="NCBI Taxonomy" id="1641972"/>
    <lineage>
        <taxon>Bacteria</taxon>
        <taxon>Pseudomonadati</taxon>
        <taxon>Pseudomonadota</taxon>
        <taxon>Alphaproteobacteria</taxon>
        <taxon>Rhodobacterales</taxon>
        <taxon>Rhodobacter group</taxon>
        <taxon>Rhodobacter</taxon>
    </lineage>
</organism>